<evidence type="ECO:0000313" key="1">
    <source>
        <dbReference type="EMBL" id="MCH88155.1"/>
    </source>
</evidence>
<organism evidence="1 2">
    <name type="scientific">Trifolium medium</name>
    <dbReference type="NCBI Taxonomy" id="97028"/>
    <lineage>
        <taxon>Eukaryota</taxon>
        <taxon>Viridiplantae</taxon>
        <taxon>Streptophyta</taxon>
        <taxon>Embryophyta</taxon>
        <taxon>Tracheophyta</taxon>
        <taxon>Spermatophyta</taxon>
        <taxon>Magnoliopsida</taxon>
        <taxon>eudicotyledons</taxon>
        <taxon>Gunneridae</taxon>
        <taxon>Pentapetalae</taxon>
        <taxon>rosids</taxon>
        <taxon>fabids</taxon>
        <taxon>Fabales</taxon>
        <taxon>Fabaceae</taxon>
        <taxon>Papilionoideae</taxon>
        <taxon>50 kb inversion clade</taxon>
        <taxon>NPAAA clade</taxon>
        <taxon>Hologalegina</taxon>
        <taxon>IRL clade</taxon>
        <taxon>Trifolieae</taxon>
        <taxon>Trifolium</taxon>
    </lineage>
</organism>
<reference evidence="1 2" key="1">
    <citation type="journal article" date="2018" name="Front. Plant Sci.">
        <title>Red Clover (Trifolium pratense) and Zigzag Clover (T. medium) - A Picture of Genomic Similarities and Differences.</title>
        <authorList>
            <person name="Dluhosova J."/>
            <person name="Istvanek J."/>
            <person name="Nedelnik J."/>
            <person name="Repkova J."/>
        </authorList>
    </citation>
    <scope>NUCLEOTIDE SEQUENCE [LARGE SCALE GENOMIC DNA]</scope>
    <source>
        <strain evidence="2">cv. 10/8</strain>
        <tissue evidence="1">Leaf</tissue>
    </source>
</reference>
<dbReference type="EMBL" id="LXQA010013605">
    <property type="protein sequence ID" value="MCH88155.1"/>
    <property type="molecule type" value="Genomic_DNA"/>
</dbReference>
<sequence length="162" mass="18636">MVKNYDDTSGLHKERYLAVFGSQARFNEVKYALAPTCIDPAPEDKWMIMSDMEFLLAQKYKHVVVLLTGDGYSETYFPLEGEPPERENDMPWMETAENWPTRYIHRMANYNGLKRAHGGIAVGDSARPQHDKKVIDLEVDNQRSKVVEDDNFVEEIADLAHD</sequence>
<protein>
    <submittedName>
        <fullName evidence="1">FAR1-related protein</fullName>
    </submittedName>
</protein>
<name>A0A392MM42_9FABA</name>
<comment type="caution">
    <text evidence="1">The sequence shown here is derived from an EMBL/GenBank/DDBJ whole genome shotgun (WGS) entry which is preliminary data.</text>
</comment>
<gene>
    <name evidence="1" type="ORF">A2U01_0009036</name>
</gene>
<dbReference type="AlphaFoldDB" id="A0A392MM42"/>
<proteinExistence type="predicted"/>
<dbReference type="Proteomes" id="UP000265520">
    <property type="component" value="Unassembled WGS sequence"/>
</dbReference>
<accession>A0A392MM42</accession>
<evidence type="ECO:0000313" key="2">
    <source>
        <dbReference type="Proteomes" id="UP000265520"/>
    </source>
</evidence>
<keyword evidence="2" id="KW-1185">Reference proteome</keyword>